<keyword evidence="4" id="KW-0255">Endonuclease</keyword>
<dbReference type="Gene3D" id="2.30.30.850">
    <property type="match status" value="1"/>
</dbReference>
<protein>
    <submittedName>
        <fullName evidence="7">FLJ42291 protein</fullName>
    </submittedName>
</protein>
<dbReference type="InterPro" id="IPR040643">
    <property type="entry name" value="MLVIN_C"/>
</dbReference>
<evidence type="ECO:0000256" key="1">
    <source>
        <dbReference type="ARBA" id="ARBA00022679"/>
    </source>
</evidence>
<name>A4D2P7_HUMAN</name>
<dbReference type="GO" id="GO:0016779">
    <property type="term" value="F:nucleotidyltransferase activity"/>
    <property type="evidence" value="ECO:0007669"/>
    <property type="project" value="UniProtKB-KW"/>
</dbReference>
<keyword evidence="3" id="KW-0540">Nuclease</keyword>
<accession>A4D2P7</accession>
<proteinExistence type="predicted"/>
<reference evidence="7" key="1">
    <citation type="journal article" date="2003" name="Science">
        <title>Human chromosome 7: DNA sequence and biology.</title>
        <authorList>
            <person name="Scherer S.W."/>
            <person name="Cheung J."/>
            <person name="MacDonald J.R."/>
            <person name="Osborne L.R."/>
            <person name="Nakabayashi K."/>
            <person name="Herbrick J.A."/>
            <person name="Carson A.R."/>
            <person name="Parker-Katiraee L."/>
            <person name="Skaug J."/>
            <person name="Khaja R."/>
            <person name="Zhang J."/>
            <person name="Hudek A.K."/>
            <person name="Li M."/>
            <person name="Haddad M."/>
            <person name="Duggan G.E."/>
            <person name="Fernandez B.A."/>
            <person name="Kanematsu E."/>
            <person name="Gentles S."/>
            <person name="Christopoulos C.C."/>
            <person name="Choufani S."/>
            <person name="Kwasnicka D."/>
            <person name="Zheng X.H."/>
            <person name="Lai Z."/>
            <person name="Nusskern D."/>
            <person name="Zhang Q."/>
            <person name="Gu Z."/>
            <person name="Lu F."/>
            <person name="Zeesman S."/>
            <person name="Nowaczyk M.J."/>
            <person name="Teshima I."/>
            <person name="Chitayat D."/>
            <person name="Shuman C."/>
            <person name="Weksberg R."/>
            <person name="Zackai E.H."/>
            <person name="Grebe T.A."/>
            <person name="Cox S.R."/>
            <person name="Kirkpatrick S.J."/>
            <person name="Rahman N."/>
            <person name="Friedman J.M."/>
            <person name="Heng H.H."/>
            <person name="Pelicci P.G."/>
            <person name="Lo-Coco F."/>
            <person name="Belloni E."/>
            <person name="Shaffer L.G."/>
            <person name="Pober B."/>
            <person name="Morton C.C."/>
            <person name="Gusella J.F."/>
            <person name="Bruns G.A."/>
            <person name="Korf B.R."/>
            <person name="Quade B.J."/>
            <person name="Ligon A.H."/>
            <person name="Ferguson H."/>
            <person name="Higgins A.W."/>
            <person name="Leach N.T."/>
            <person name="Herrick S.R."/>
            <person name="Lemyre E."/>
            <person name="Farra C.G."/>
            <person name="Kim H.G."/>
            <person name="Summers A.M."/>
            <person name="Gripp K.W."/>
            <person name="Roberts W."/>
            <person name="Szatmari P."/>
            <person name="Winsor E.J."/>
            <person name="Grzeschik K.H."/>
            <person name="Teebi A."/>
            <person name="Minassian B.A."/>
            <person name="Kere J."/>
            <person name="Armengol L."/>
            <person name="Pujana M.A."/>
            <person name="Estivill X."/>
            <person name="Wilson M.D."/>
            <person name="Koop B.F."/>
            <person name="Tosi S."/>
            <person name="Moore G.E."/>
            <person name="Boright A.P."/>
            <person name="Zlotorynski E."/>
            <person name="Kerem B."/>
            <person name="Kroisel P.M."/>
            <person name="Petek E."/>
            <person name="Oscier D.G."/>
            <person name="Mould S.J."/>
            <person name="Dohner H."/>
            <person name="Dohner K."/>
            <person name="Rommens J.M."/>
            <person name="Vincent J.B."/>
            <person name="Venter J.C."/>
            <person name="Li P.W."/>
            <person name="Mural R.J."/>
            <person name="Adams M.D."/>
            <person name="Tsui L.C."/>
        </authorList>
    </citation>
    <scope>NUCLEOTIDE SEQUENCE [LARGE SCALE GENOMIC DNA]</scope>
</reference>
<keyword evidence="2" id="KW-0548">Nucleotidyltransferase</keyword>
<keyword evidence="1" id="KW-0808">Transferase</keyword>
<dbReference type="AlphaFoldDB" id="A4D2P7"/>
<keyword evidence="5" id="KW-0378">Hydrolase</keyword>
<evidence type="ECO:0000256" key="5">
    <source>
        <dbReference type="ARBA" id="ARBA00022801"/>
    </source>
</evidence>
<dbReference type="GO" id="GO:0004519">
    <property type="term" value="F:endonuclease activity"/>
    <property type="evidence" value="ECO:0007669"/>
    <property type="project" value="UniProtKB-KW"/>
</dbReference>
<dbReference type="Pfam" id="PF18697">
    <property type="entry name" value="MLVIN_C"/>
    <property type="match status" value="1"/>
</dbReference>
<organism evidence="7">
    <name type="scientific">Homo sapiens</name>
    <name type="common">Human</name>
    <dbReference type="NCBI Taxonomy" id="9606"/>
    <lineage>
        <taxon>Eukaryota</taxon>
        <taxon>Metazoa</taxon>
        <taxon>Chordata</taxon>
        <taxon>Craniata</taxon>
        <taxon>Vertebrata</taxon>
        <taxon>Euteleostomi</taxon>
        <taxon>Mammalia</taxon>
        <taxon>Eutheria</taxon>
        <taxon>Euarchontoglires</taxon>
        <taxon>Primates</taxon>
        <taxon>Haplorrhini</taxon>
        <taxon>Catarrhini</taxon>
        <taxon>Hominidae</taxon>
        <taxon>Homo</taxon>
    </lineage>
</organism>
<evidence type="ECO:0000259" key="6">
    <source>
        <dbReference type="Pfam" id="PF18697"/>
    </source>
</evidence>
<dbReference type="EMBL" id="CH236964">
    <property type="protein sequence ID" value="EAL23711.1"/>
    <property type="molecule type" value="Genomic_DNA"/>
</dbReference>
<feature type="domain" description="Murine leukemia virus integrase C-terminal" evidence="6">
    <location>
        <begin position="67"/>
        <end position="109"/>
    </location>
</feature>
<evidence type="ECO:0000256" key="3">
    <source>
        <dbReference type="ARBA" id="ARBA00022722"/>
    </source>
</evidence>
<dbReference type="GO" id="GO:0016787">
    <property type="term" value="F:hydrolase activity"/>
    <property type="evidence" value="ECO:0007669"/>
    <property type="project" value="UniProtKB-KW"/>
</dbReference>
<evidence type="ECO:0000313" key="7">
    <source>
        <dbReference type="EMBL" id="EAL23711.1"/>
    </source>
</evidence>
<gene>
    <name evidence="7" type="primary">FLJ42291</name>
    <name evidence="7" type="ORF">tcag7.912</name>
</gene>
<evidence type="ECO:0000256" key="4">
    <source>
        <dbReference type="ARBA" id="ARBA00022759"/>
    </source>
</evidence>
<evidence type="ECO:0000256" key="2">
    <source>
        <dbReference type="ARBA" id="ARBA00022695"/>
    </source>
</evidence>
<reference evidence="7" key="2">
    <citation type="submission" date="2004-06" db="EMBL/GenBank/DDBJ databases">
        <authorList>
            <person name="Scherer S.W."/>
            <person name="Cheung J."/>
            <person name="MacDonald J.R."/>
            <person name="Osborne L.R."/>
            <person name="Nakabayashi K."/>
            <person name="Herbrick J.-A."/>
            <person name="Carson A.R."/>
            <person name="Parker-Katiraee L."/>
            <person name="Skaug J."/>
            <person name="Khaja R."/>
            <person name="Zhang J."/>
            <person name="Hudek A.K."/>
            <person name="Li M."/>
            <person name="Haddad M."/>
            <person name="Duggan G.E."/>
            <person name="Fernandez B.A."/>
            <person name="Kanematsu E."/>
            <person name="Gentles S."/>
            <person name="Christopoulos C.C."/>
            <person name="Choufani S."/>
            <person name="Kwasnicka D."/>
            <person name="Zheng X.H."/>
            <person name="Nusskern D."/>
            <person name="Zhang Q."/>
            <person name="Gu Z."/>
            <person name="Lu F."/>
            <person name="Zeesman S."/>
            <person name="Teshima I."/>
            <person name="Chitayat D."/>
            <person name="Shuman C."/>
            <person name="Weksberg R."/>
            <person name="Zackai E.H."/>
            <person name="Grebe T.A."/>
            <person name="Cox S.R."/>
            <person name="Kirkpatrick S.J."/>
            <person name="Rahman N."/>
            <person name="Friedman J.M."/>
            <person name="Heng H.H.Q."/>
            <person name="Pelicci P."/>
            <person name="Lococo F."/>
            <person name="Belloni E."/>
            <person name="Shaffer L.G."/>
            <person name="Morton C.C."/>
            <person name="Pober B."/>
            <person name="Gusella J."/>
            <person name="Bruns G."/>
            <person name="Korf B.R."/>
            <person name="Quade B.J."/>
            <person name="Ligon A.H."/>
            <person name="Ferguson H."/>
            <person name="Higgins A.W."/>
            <person name="Leach N.T."/>
            <person name="Herrick S.R."/>
            <person name="Lemyre E."/>
            <person name="Farra C.G."/>
            <person name="Kim H.-G."/>
            <person name="Summers A.M."/>
            <person name="Gripp K.W."/>
            <person name="Roberts W."/>
            <person name="Szatmari P."/>
            <person name="Winsor E.J.T."/>
            <person name="Grzeschik K.-H."/>
            <person name="Teebi A."/>
            <person name="Minassian B.A."/>
            <person name="Kere J."/>
            <person name="Armengol L."/>
            <person name="Pujana M.Angel."/>
            <person name="Estivill X."/>
            <person name="Wilson M.D."/>
            <person name="Koop B.F."/>
            <person name="Tosi S."/>
            <person name="Moore G.E."/>
            <person name="Boright A.P."/>
            <person name="Zlotorynski E."/>
            <person name="Kerem B."/>
            <person name="Kroisel P.M."/>
            <person name="Petek E."/>
            <person name="Oscier D.G."/>
            <person name="Mould S.J."/>
            <person name="Doehner H."/>
            <person name="Doehner K."/>
            <person name="Rommens J.M."/>
            <person name="Vincent J.B."/>
            <person name="Venter J.C."/>
            <person name="Li P.W."/>
            <person name="Mural R.J."/>
            <person name="Adams M.D."/>
            <person name="Tsui L.-C."/>
        </authorList>
    </citation>
    <scope>NUCLEOTIDE SEQUENCE</scope>
</reference>
<sequence>MRQRPCQTTPNQIGSREAPIVELPVNNPPLGTYLPYLTLLRELLREHTDHSLPKPGPLSPDSPAIITPGDQVLVKDLQARGLSPQWKGPYTVILTTPTAAKLIGLPSWLQQFIQVLLEESWSFPSFANTLHWPENLLSYIDELVWQGSLQNFHQHEVRFDKPPLRLPLTGFSSLTENWSSRQAVSSRLVATAASPPAGCQAPIAFLGLKFSSLGPARKNPALCFLYDQSNSKCNTSWVKENVGCPWHWCNIHEALIRTEKGSDPMFYVNTSTGGRDGFNGFNLQISDPWDPRWASGVDGGLYEHKTFMYPVAKIRIARTLKTTVTGLSDLASSIQSAEKELTSQLQPAADQAKSSRFSWLTLISEGKEPAVDMGKKDASCTRAEIVTSKRHLLLVTLVLGILQGRSQCQLLSDVFPEVEFCCSPPPTPSPIALSTVTALPVSEPNGPAIEQESTLIHLYNPVPSTHPHTHAERT</sequence>